<dbReference type="AlphaFoldDB" id="A0A5N7CZZ4"/>
<dbReference type="Proteomes" id="UP000325579">
    <property type="component" value="Unassembled WGS sequence"/>
</dbReference>
<protein>
    <submittedName>
        <fullName evidence="1">Uncharacterized protein</fullName>
    </submittedName>
</protein>
<sequence length="113" mass="13168">MHATGAQTHCMRETKEKKEKKKKKGSCQVAILTRATDERPAHLPAHPYLNLMTSCLFILYMYKGWIQPGHVCSFRRVCFSFFLLSSISMYKILSISFLYVSCFIYLAILFSWE</sequence>
<dbReference type="RefSeq" id="XP_031937055.1">
    <property type="nucleotide sequence ID" value="XM_032080248.1"/>
</dbReference>
<accession>A0A5N7CZZ4</accession>
<proteinExistence type="predicted"/>
<organism evidence="1 2">
    <name type="scientific">Aspergillus pseudonomiae</name>
    <dbReference type="NCBI Taxonomy" id="1506151"/>
    <lineage>
        <taxon>Eukaryota</taxon>
        <taxon>Fungi</taxon>
        <taxon>Dikarya</taxon>
        <taxon>Ascomycota</taxon>
        <taxon>Pezizomycotina</taxon>
        <taxon>Eurotiomycetes</taxon>
        <taxon>Eurotiomycetidae</taxon>
        <taxon>Eurotiales</taxon>
        <taxon>Aspergillaceae</taxon>
        <taxon>Aspergillus</taxon>
        <taxon>Aspergillus subgen. Circumdati</taxon>
    </lineage>
</organism>
<evidence type="ECO:0000313" key="1">
    <source>
        <dbReference type="EMBL" id="KAE8399736.1"/>
    </source>
</evidence>
<name>A0A5N7CZZ4_9EURO</name>
<reference evidence="1 2" key="1">
    <citation type="submission" date="2019-04" db="EMBL/GenBank/DDBJ databases">
        <authorList>
            <consortium name="DOE Joint Genome Institute"/>
            <person name="Mondo S."/>
            <person name="Kjaerbolling I."/>
            <person name="Vesth T."/>
            <person name="Frisvad J.C."/>
            <person name="Nybo J.L."/>
            <person name="Theobald S."/>
            <person name="Kildgaard S."/>
            <person name="Isbrandt T."/>
            <person name="Kuo A."/>
            <person name="Sato A."/>
            <person name="Lyhne E.K."/>
            <person name="Kogle M.E."/>
            <person name="Wiebenga A."/>
            <person name="Kun R.S."/>
            <person name="Lubbers R.J."/>
            <person name="Makela M.R."/>
            <person name="Barry K."/>
            <person name="Chovatia M."/>
            <person name="Clum A."/>
            <person name="Daum C."/>
            <person name="Haridas S."/>
            <person name="He G."/>
            <person name="LaButti K."/>
            <person name="Lipzen A."/>
            <person name="Riley R."/>
            <person name="Salamov A."/>
            <person name="Simmons B.A."/>
            <person name="Magnuson J.K."/>
            <person name="Henrissat B."/>
            <person name="Mortensen U.H."/>
            <person name="Larsen T.O."/>
            <person name="Devries R.P."/>
            <person name="Grigoriev I.V."/>
            <person name="Machida M."/>
            <person name="Baker S.E."/>
            <person name="Andersen M.R."/>
            <person name="Cantor M.N."/>
            <person name="Hua S.X."/>
        </authorList>
    </citation>
    <scope>NUCLEOTIDE SEQUENCE [LARGE SCALE GENOMIC DNA]</scope>
    <source>
        <strain evidence="1 2">CBS 119388</strain>
    </source>
</reference>
<evidence type="ECO:0000313" key="2">
    <source>
        <dbReference type="Proteomes" id="UP000325579"/>
    </source>
</evidence>
<gene>
    <name evidence="1" type="ORF">BDV37DRAFT_225432</name>
</gene>
<accession>A0A5N6HK14</accession>
<dbReference type="EMBL" id="ML736827">
    <property type="protein sequence ID" value="KAE8399736.1"/>
    <property type="molecule type" value="Genomic_DNA"/>
</dbReference>
<keyword evidence="2" id="KW-1185">Reference proteome</keyword>
<dbReference type="GeneID" id="43664939"/>